<dbReference type="EMBL" id="JAMQJZ010000027">
    <property type="protein sequence ID" value="MDC3422726.1"/>
    <property type="molecule type" value="Genomic_DNA"/>
</dbReference>
<dbReference type="RefSeq" id="WP_259870465.1">
    <property type="nucleotide sequence ID" value="NZ_JAMQJZ010000027.1"/>
</dbReference>
<evidence type="ECO:0000256" key="1">
    <source>
        <dbReference type="ARBA" id="ARBA00008812"/>
    </source>
</evidence>
<evidence type="ECO:0000313" key="4">
    <source>
        <dbReference type="Proteomes" id="UP001145072"/>
    </source>
</evidence>
<dbReference type="SMART" id="SM00867">
    <property type="entry name" value="YceI"/>
    <property type="match status" value="1"/>
</dbReference>
<dbReference type="PANTHER" id="PTHR34406">
    <property type="entry name" value="PROTEIN YCEI"/>
    <property type="match status" value="1"/>
</dbReference>
<reference evidence="3" key="1">
    <citation type="submission" date="2022-06" db="EMBL/GenBank/DDBJ databases">
        <title>Aquibacillus sp. a new bacterium isolated from soil saline samples.</title>
        <authorList>
            <person name="Galisteo C."/>
            <person name="De La Haba R."/>
            <person name="Sanchez-Porro C."/>
            <person name="Ventosa A."/>
        </authorList>
    </citation>
    <scope>NUCLEOTIDE SEQUENCE</scope>
    <source>
        <strain evidence="3">JCM 12387</strain>
    </source>
</reference>
<comment type="similarity">
    <text evidence="1">Belongs to the UPF0312 family.</text>
</comment>
<dbReference type="InterPro" id="IPR036761">
    <property type="entry name" value="TTHA0802/YceI-like_sf"/>
</dbReference>
<accession>A0A9X4AK56</accession>
<evidence type="ECO:0000259" key="2">
    <source>
        <dbReference type="SMART" id="SM00867"/>
    </source>
</evidence>
<gene>
    <name evidence="3" type="ORF">NC661_20445</name>
</gene>
<feature type="domain" description="Lipid/polyisoprenoid-binding YceI-like" evidence="2">
    <location>
        <begin position="5"/>
        <end position="174"/>
    </location>
</feature>
<dbReference type="AlphaFoldDB" id="A0A9X4AK56"/>
<dbReference type="Pfam" id="PF04264">
    <property type="entry name" value="YceI"/>
    <property type="match status" value="1"/>
</dbReference>
<dbReference type="PANTHER" id="PTHR34406:SF1">
    <property type="entry name" value="PROTEIN YCEI"/>
    <property type="match status" value="1"/>
</dbReference>
<dbReference type="Proteomes" id="UP001145072">
    <property type="component" value="Unassembled WGS sequence"/>
</dbReference>
<dbReference type="SUPFAM" id="SSF101874">
    <property type="entry name" value="YceI-like"/>
    <property type="match status" value="1"/>
</dbReference>
<comment type="caution">
    <text evidence="3">The sequence shown here is derived from an EMBL/GenBank/DDBJ whole genome shotgun (WGS) entry which is preliminary data.</text>
</comment>
<sequence length="177" mass="19646">MTKQTFKVDPTHTSVDFSVKHMMVSKVKGAFHEFDVNLVADPADLTTAEIEFKIGVESIDTRNKQRDDHLRSADFFDIENHPQMIFKSNNVTKVSEDVYEVTGDLSIAGKSNTETFTVNFEGSGKDPWGNQVFGFSAEGKVKRSDYGITYNAALETGGVLIGDEIKINIELEAMLEA</sequence>
<keyword evidence="4" id="KW-1185">Reference proteome</keyword>
<organism evidence="3 4">
    <name type="scientific">Aquibacillus koreensis</name>
    <dbReference type="NCBI Taxonomy" id="279446"/>
    <lineage>
        <taxon>Bacteria</taxon>
        <taxon>Bacillati</taxon>
        <taxon>Bacillota</taxon>
        <taxon>Bacilli</taxon>
        <taxon>Bacillales</taxon>
        <taxon>Bacillaceae</taxon>
        <taxon>Aquibacillus</taxon>
    </lineage>
</organism>
<evidence type="ECO:0000313" key="3">
    <source>
        <dbReference type="EMBL" id="MDC3422726.1"/>
    </source>
</evidence>
<protein>
    <submittedName>
        <fullName evidence="3">YceI family protein</fullName>
    </submittedName>
</protein>
<name>A0A9X4AK56_9BACI</name>
<dbReference type="Gene3D" id="2.40.128.110">
    <property type="entry name" value="Lipid/polyisoprenoid-binding, YceI-like"/>
    <property type="match status" value="1"/>
</dbReference>
<dbReference type="InterPro" id="IPR007372">
    <property type="entry name" value="Lipid/polyisoprenoid-bd_YceI"/>
</dbReference>
<proteinExistence type="inferred from homology"/>